<dbReference type="EMBL" id="CAXLJM020000013">
    <property type="protein sequence ID" value="CAL8078499.1"/>
    <property type="molecule type" value="Genomic_DNA"/>
</dbReference>
<comment type="caution">
    <text evidence="2">The sequence shown here is derived from an EMBL/GenBank/DDBJ whole genome shotgun (WGS) entry which is preliminary data.</text>
</comment>
<sequence length="209" mass="22755">MPDQTPAIMLESATSAKAVLNKPLAVSGSHNRRKSTKDYSSSRSYNDKSDTYCEEFSLQTLATTSDKRKAPDATKNSNVTMGMKNGKITNGLQVIVSSDEGSNTQTVLKENSTSCVTEVTVSQHSNLDLQNKGSIKYGKYLDLKNLPKDNNLKIDNVTDSTPISNIDRVNLMSSKGNGWRKDQIEITMNKSDSDSEDADVLSAFGISST</sequence>
<dbReference type="Proteomes" id="UP001642540">
    <property type="component" value="Unassembled WGS sequence"/>
</dbReference>
<proteinExistence type="predicted"/>
<protein>
    <submittedName>
        <fullName evidence="2">Uncharacterized protein</fullName>
    </submittedName>
</protein>
<evidence type="ECO:0000256" key="1">
    <source>
        <dbReference type="SAM" id="MobiDB-lite"/>
    </source>
</evidence>
<feature type="region of interest" description="Disordered" evidence="1">
    <location>
        <begin position="65"/>
        <end position="84"/>
    </location>
</feature>
<reference evidence="2 3" key="1">
    <citation type="submission" date="2024-08" db="EMBL/GenBank/DDBJ databases">
        <authorList>
            <person name="Cucini C."/>
            <person name="Frati F."/>
        </authorList>
    </citation>
    <scope>NUCLEOTIDE SEQUENCE [LARGE SCALE GENOMIC DNA]</scope>
</reference>
<gene>
    <name evidence="2" type="ORF">ODALV1_LOCUS4114</name>
</gene>
<feature type="region of interest" description="Disordered" evidence="1">
    <location>
        <begin position="22"/>
        <end position="48"/>
    </location>
</feature>
<accession>A0ABP1PUW6</accession>
<name>A0ABP1PUW6_9HEXA</name>
<organism evidence="2 3">
    <name type="scientific">Orchesella dallaii</name>
    <dbReference type="NCBI Taxonomy" id="48710"/>
    <lineage>
        <taxon>Eukaryota</taxon>
        <taxon>Metazoa</taxon>
        <taxon>Ecdysozoa</taxon>
        <taxon>Arthropoda</taxon>
        <taxon>Hexapoda</taxon>
        <taxon>Collembola</taxon>
        <taxon>Entomobryomorpha</taxon>
        <taxon>Entomobryoidea</taxon>
        <taxon>Orchesellidae</taxon>
        <taxon>Orchesellinae</taxon>
        <taxon>Orchesella</taxon>
    </lineage>
</organism>
<evidence type="ECO:0000313" key="2">
    <source>
        <dbReference type="EMBL" id="CAL8078499.1"/>
    </source>
</evidence>
<evidence type="ECO:0000313" key="3">
    <source>
        <dbReference type="Proteomes" id="UP001642540"/>
    </source>
</evidence>
<keyword evidence="3" id="KW-1185">Reference proteome</keyword>